<dbReference type="Proteomes" id="UP000030645">
    <property type="component" value="Unassembled WGS sequence"/>
</dbReference>
<organism evidence="1 2">
    <name type="scientific">Morus notabilis</name>
    <dbReference type="NCBI Taxonomy" id="981085"/>
    <lineage>
        <taxon>Eukaryota</taxon>
        <taxon>Viridiplantae</taxon>
        <taxon>Streptophyta</taxon>
        <taxon>Embryophyta</taxon>
        <taxon>Tracheophyta</taxon>
        <taxon>Spermatophyta</taxon>
        <taxon>Magnoliopsida</taxon>
        <taxon>eudicotyledons</taxon>
        <taxon>Gunneridae</taxon>
        <taxon>Pentapetalae</taxon>
        <taxon>rosids</taxon>
        <taxon>fabids</taxon>
        <taxon>Rosales</taxon>
        <taxon>Moraceae</taxon>
        <taxon>Moreae</taxon>
        <taxon>Morus</taxon>
    </lineage>
</organism>
<evidence type="ECO:0000313" key="2">
    <source>
        <dbReference type="Proteomes" id="UP000030645"/>
    </source>
</evidence>
<sequence length="55" mass="6019">MSSFLSKDPLNLRLSSVEIFVTSNVVVFPNKLLDRCKSEMIAALHGCPSRNGAKP</sequence>
<accession>W9RYF3</accession>
<keyword evidence="2" id="KW-1185">Reference proteome</keyword>
<proteinExistence type="predicted"/>
<evidence type="ECO:0000313" key="1">
    <source>
        <dbReference type="EMBL" id="EXB77648.1"/>
    </source>
</evidence>
<protein>
    <submittedName>
        <fullName evidence="1">Uncharacterized protein</fullName>
    </submittedName>
</protein>
<gene>
    <name evidence="1" type="ORF">L484_018164</name>
</gene>
<dbReference type="AlphaFoldDB" id="W9RYF3"/>
<name>W9RYF3_9ROSA</name>
<dbReference type="EMBL" id="KE344761">
    <property type="protein sequence ID" value="EXB77648.1"/>
    <property type="molecule type" value="Genomic_DNA"/>
</dbReference>
<reference evidence="2" key="1">
    <citation type="submission" date="2013-01" db="EMBL/GenBank/DDBJ databases">
        <title>Draft Genome Sequence of a Mulberry Tree, Morus notabilis C.K. Schneid.</title>
        <authorList>
            <person name="He N."/>
            <person name="Zhao S."/>
        </authorList>
    </citation>
    <scope>NUCLEOTIDE SEQUENCE</scope>
</reference>